<dbReference type="GO" id="GO:0005886">
    <property type="term" value="C:plasma membrane"/>
    <property type="evidence" value="ECO:0007669"/>
    <property type="project" value="TreeGrafter"/>
</dbReference>
<dbReference type="SUPFAM" id="SSF56112">
    <property type="entry name" value="Protein kinase-like (PK-like)"/>
    <property type="match status" value="1"/>
</dbReference>
<dbReference type="InterPro" id="IPR001245">
    <property type="entry name" value="Ser-Thr/Tyr_kinase_cat_dom"/>
</dbReference>
<reference evidence="7" key="1">
    <citation type="submission" date="2022-12" db="EMBL/GenBank/DDBJ databases">
        <title>Draft genome assemblies for two species of Escallonia (Escalloniales).</title>
        <authorList>
            <person name="Chanderbali A."/>
            <person name="Dervinis C."/>
            <person name="Anghel I."/>
            <person name="Soltis D."/>
            <person name="Soltis P."/>
            <person name="Zapata F."/>
        </authorList>
    </citation>
    <scope>NUCLEOTIDE SEQUENCE</scope>
    <source>
        <strain evidence="7">UCBG64.0493</strain>
        <tissue evidence="7">Leaf</tissue>
    </source>
</reference>
<keyword evidence="3" id="KW-0547">Nucleotide-binding</keyword>
<accession>A0AA88VSP5</accession>
<evidence type="ECO:0000256" key="3">
    <source>
        <dbReference type="ARBA" id="ARBA00022741"/>
    </source>
</evidence>
<keyword evidence="2" id="KW-0808">Transferase</keyword>
<keyword evidence="1" id="KW-0723">Serine/threonine-protein kinase</keyword>
<dbReference type="GO" id="GO:0005524">
    <property type="term" value="F:ATP binding"/>
    <property type="evidence" value="ECO:0007669"/>
    <property type="project" value="UniProtKB-KW"/>
</dbReference>
<evidence type="ECO:0000313" key="7">
    <source>
        <dbReference type="EMBL" id="KAK3014666.1"/>
    </source>
</evidence>
<feature type="domain" description="Serine-threonine/tyrosine-protein kinase catalytic" evidence="6">
    <location>
        <begin position="35"/>
        <end position="138"/>
    </location>
</feature>
<proteinExistence type="predicted"/>
<organism evidence="7 8">
    <name type="scientific">Escallonia herrerae</name>
    <dbReference type="NCBI Taxonomy" id="1293975"/>
    <lineage>
        <taxon>Eukaryota</taxon>
        <taxon>Viridiplantae</taxon>
        <taxon>Streptophyta</taxon>
        <taxon>Embryophyta</taxon>
        <taxon>Tracheophyta</taxon>
        <taxon>Spermatophyta</taxon>
        <taxon>Magnoliopsida</taxon>
        <taxon>eudicotyledons</taxon>
        <taxon>Gunneridae</taxon>
        <taxon>Pentapetalae</taxon>
        <taxon>asterids</taxon>
        <taxon>campanulids</taxon>
        <taxon>Escalloniales</taxon>
        <taxon>Escalloniaceae</taxon>
        <taxon>Escallonia</taxon>
    </lineage>
</organism>
<keyword evidence="4" id="KW-0418">Kinase</keyword>
<evidence type="ECO:0000259" key="6">
    <source>
        <dbReference type="Pfam" id="PF07714"/>
    </source>
</evidence>
<evidence type="ECO:0000256" key="4">
    <source>
        <dbReference type="ARBA" id="ARBA00022777"/>
    </source>
</evidence>
<dbReference type="Proteomes" id="UP001188597">
    <property type="component" value="Unassembled WGS sequence"/>
</dbReference>
<dbReference type="InterPro" id="IPR011009">
    <property type="entry name" value="Kinase-like_dom_sf"/>
</dbReference>
<keyword evidence="5" id="KW-0067">ATP-binding</keyword>
<name>A0AA88VSP5_9ASTE</name>
<protein>
    <recommendedName>
        <fullName evidence="6">Serine-threonine/tyrosine-protein kinase catalytic domain-containing protein</fullName>
    </recommendedName>
</protein>
<evidence type="ECO:0000256" key="2">
    <source>
        <dbReference type="ARBA" id="ARBA00022679"/>
    </source>
</evidence>
<dbReference type="PANTHER" id="PTHR27002:SF1082">
    <property type="entry name" value="OS06G0693000 PROTEIN"/>
    <property type="match status" value="1"/>
</dbReference>
<dbReference type="GO" id="GO:0004674">
    <property type="term" value="F:protein serine/threonine kinase activity"/>
    <property type="evidence" value="ECO:0007669"/>
    <property type="project" value="UniProtKB-KW"/>
</dbReference>
<keyword evidence="8" id="KW-1185">Reference proteome</keyword>
<dbReference type="Pfam" id="PF07714">
    <property type="entry name" value="PK_Tyr_Ser-Thr"/>
    <property type="match status" value="1"/>
</dbReference>
<evidence type="ECO:0000256" key="5">
    <source>
        <dbReference type="ARBA" id="ARBA00022840"/>
    </source>
</evidence>
<dbReference type="PANTHER" id="PTHR27002">
    <property type="entry name" value="RECEPTOR-LIKE SERINE/THREONINE-PROTEIN KINASE SD1-8"/>
    <property type="match status" value="1"/>
</dbReference>
<sequence>KQKKLIRCSGGIHFPSRMWFFLVLPPDTKALPKSGYMSPEYATKGLFSIKLDVFALGVLLLEIVSGKKSSGFHESDYQSLLGYAWELWENDRVLELIDPTLDISSSSCVPVNYVAIGLLCVQEVPSDRPCMSEVVAMLSNEHKTLFSPKRPAFTPGRTPLLATSGRGQAEMCSVNNLTASVLEAC</sequence>
<comment type="caution">
    <text evidence="7">The sequence shown here is derived from an EMBL/GenBank/DDBJ whole genome shotgun (WGS) entry which is preliminary data.</text>
</comment>
<dbReference type="EMBL" id="JAVXUP010001201">
    <property type="protein sequence ID" value="KAK3014666.1"/>
    <property type="molecule type" value="Genomic_DNA"/>
</dbReference>
<evidence type="ECO:0000313" key="8">
    <source>
        <dbReference type="Proteomes" id="UP001188597"/>
    </source>
</evidence>
<feature type="non-terminal residue" evidence="7">
    <location>
        <position position="185"/>
    </location>
</feature>
<dbReference type="Gene3D" id="1.10.510.10">
    <property type="entry name" value="Transferase(Phosphotransferase) domain 1"/>
    <property type="match status" value="1"/>
</dbReference>
<evidence type="ECO:0000256" key="1">
    <source>
        <dbReference type="ARBA" id="ARBA00022527"/>
    </source>
</evidence>
<dbReference type="AlphaFoldDB" id="A0AA88VSP5"/>
<gene>
    <name evidence="7" type="ORF">RJ639_009979</name>
</gene>